<feature type="chain" id="PRO_5045142633" evidence="7">
    <location>
        <begin position="19"/>
        <end position="192"/>
    </location>
</feature>
<evidence type="ECO:0000256" key="1">
    <source>
        <dbReference type="ARBA" id="ARBA00004196"/>
    </source>
</evidence>
<keyword evidence="6" id="KW-0812">Transmembrane</keyword>
<feature type="region of interest" description="Disordered" evidence="5">
    <location>
        <begin position="115"/>
        <end position="164"/>
    </location>
</feature>
<dbReference type="InterPro" id="IPR014755">
    <property type="entry name" value="Cu-Rt/internalin_Ig-like"/>
</dbReference>
<evidence type="ECO:0000256" key="6">
    <source>
        <dbReference type="SAM" id="Phobius"/>
    </source>
</evidence>
<evidence type="ECO:0000256" key="2">
    <source>
        <dbReference type="ARBA" id="ARBA00022723"/>
    </source>
</evidence>
<feature type="signal peptide" evidence="7">
    <location>
        <begin position="1"/>
        <end position="18"/>
    </location>
</feature>
<dbReference type="Proteomes" id="UP001596233">
    <property type="component" value="Unassembled WGS sequence"/>
</dbReference>
<protein>
    <submittedName>
        <fullName evidence="9">Copper resistance protein CopC</fullName>
    </submittedName>
</protein>
<dbReference type="PANTHER" id="PTHR34820:SF4">
    <property type="entry name" value="INNER MEMBRANE PROTEIN YEBZ"/>
    <property type="match status" value="1"/>
</dbReference>
<reference evidence="10" key="1">
    <citation type="journal article" date="2019" name="Int. J. Syst. Evol. Microbiol.">
        <title>The Global Catalogue of Microorganisms (GCM) 10K type strain sequencing project: providing services to taxonomists for standard genome sequencing and annotation.</title>
        <authorList>
            <consortium name="The Broad Institute Genomics Platform"/>
            <consortium name="The Broad Institute Genome Sequencing Center for Infectious Disease"/>
            <person name="Wu L."/>
            <person name="Ma J."/>
        </authorList>
    </citation>
    <scope>NUCLEOTIDE SEQUENCE [LARGE SCALE GENOMIC DNA]</scope>
    <source>
        <strain evidence="10">PCU 280</strain>
    </source>
</reference>
<evidence type="ECO:0000256" key="3">
    <source>
        <dbReference type="ARBA" id="ARBA00022729"/>
    </source>
</evidence>
<comment type="subcellular location">
    <subcellularLocation>
        <location evidence="1">Cell envelope</location>
    </subcellularLocation>
</comment>
<feature type="transmembrane region" description="Helical" evidence="6">
    <location>
        <begin position="170"/>
        <end position="188"/>
    </location>
</feature>
<proteinExistence type="predicted"/>
<keyword evidence="10" id="KW-1185">Reference proteome</keyword>
<dbReference type="Pfam" id="PF04234">
    <property type="entry name" value="CopC"/>
    <property type="match status" value="1"/>
</dbReference>
<keyword evidence="3 7" id="KW-0732">Signal</keyword>
<evidence type="ECO:0000256" key="7">
    <source>
        <dbReference type="SAM" id="SignalP"/>
    </source>
</evidence>
<keyword evidence="2" id="KW-0479">Metal-binding</keyword>
<dbReference type="PANTHER" id="PTHR34820">
    <property type="entry name" value="INNER MEMBRANE PROTEIN YEBZ"/>
    <property type="match status" value="1"/>
</dbReference>
<evidence type="ECO:0000313" key="9">
    <source>
        <dbReference type="EMBL" id="MFC6331532.1"/>
    </source>
</evidence>
<feature type="compositionally biased region" description="Polar residues" evidence="5">
    <location>
        <begin position="150"/>
        <end position="164"/>
    </location>
</feature>
<dbReference type="InterPro" id="IPR032694">
    <property type="entry name" value="CopC/D"/>
</dbReference>
<name>A0ABW1V1C9_9BACL</name>
<evidence type="ECO:0000256" key="4">
    <source>
        <dbReference type="ARBA" id="ARBA00023008"/>
    </source>
</evidence>
<sequence>MMLLCCVLFMLMPVQVFAHSKLTESTPAADETIAESPTQISMKYNTTISSVSTFTLVNEAGEVQQVDNISVNHDELTGEVSSPLANGVYTVEWNIIGADGHPIEGNYSFTVQAAEPEPTAAVEPETDAVEPEETATPTPDTDVEPEETNAADSNQQVTEQTEAADNSTNVWPYVVIGILIVAAVAFAMRKRK</sequence>
<evidence type="ECO:0000313" key="10">
    <source>
        <dbReference type="Proteomes" id="UP001596233"/>
    </source>
</evidence>
<dbReference type="RefSeq" id="WP_379231761.1">
    <property type="nucleotide sequence ID" value="NZ_JBHSTE010000001.1"/>
</dbReference>
<keyword evidence="4" id="KW-0186">Copper</keyword>
<keyword evidence="6" id="KW-1133">Transmembrane helix</keyword>
<dbReference type="SUPFAM" id="SSF81296">
    <property type="entry name" value="E set domains"/>
    <property type="match status" value="1"/>
</dbReference>
<organism evidence="9 10">
    <name type="scientific">Paenibacillus septentrionalis</name>
    <dbReference type="NCBI Taxonomy" id="429342"/>
    <lineage>
        <taxon>Bacteria</taxon>
        <taxon>Bacillati</taxon>
        <taxon>Bacillota</taxon>
        <taxon>Bacilli</taxon>
        <taxon>Bacillales</taxon>
        <taxon>Paenibacillaceae</taxon>
        <taxon>Paenibacillus</taxon>
    </lineage>
</organism>
<feature type="domain" description="CopC" evidence="8">
    <location>
        <begin position="19"/>
        <end position="111"/>
    </location>
</feature>
<accession>A0ABW1V1C9</accession>
<comment type="caution">
    <text evidence="9">The sequence shown here is derived from an EMBL/GenBank/DDBJ whole genome shotgun (WGS) entry which is preliminary data.</text>
</comment>
<feature type="compositionally biased region" description="Acidic residues" evidence="5">
    <location>
        <begin position="124"/>
        <end position="133"/>
    </location>
</feature>
<dbReference type="Gene3D" id="2.60.40.1220">
    <property type="match status" value="1"/>
</dbReference>
<gene>
    <name evidence="9" type="ORF">ACFP56_02780</name>
</gene>
<dbReference type="InterPro" id="IPR007348">
    <property type="entry name" value="CopC_dom"/>
</dbReference>
<keyword evidence="6" id="KW-0472">Membrane</keyword>
<evidence type="ECO:0000256" key="5">
    <source>
        <dbReference type="SAM" id="MobiDB-lite"/>
    </source>
</evidence>
<dbReference type="InterPro" id="IPR014756">
    <property type="entry name" value="Ig_E-set"/>
</dbReference>
<evidence type="ECO:0000259" key="8">
    <source>
        <dbReference type="Pfam" id="PF04234"/>
    </source>
</evidence>
<dbReference type="EMBL" id="JBHSTE010000001">
    <property type="protein sequence ID" value="MFC6331532.1"/>
    <property type="molecule type" value="Genomic_DNA"/>
</dbReference>